<dbReference type="PANTHER" id="PTHR45947:SF3">
    <property type="entry name" value="SULFOQUINOVOSYL TRANSFERASE SQD2"/>
    <property type="match status" value="1"/>
</dbReference>
<evidence type="ECO:0000313" key="3">
    <source>
        <dbReference type="EMBL" id="AYD44916.1"/>
    </source>
</evidence>
<dbReference type="Proteomes" id="UP000265864">
    <property type="component" value="Chromosome"/>
</dbReference>
<dbReference type="InterPro" id="IPR001296">
    <property type="entry name" value="Glyco_trans_1"/>
</dbReference>
<evidence type="ECO:0000313" key="5">
    <source>
        <dbReference type="Proteomes" id="UP000265864"/>
    </source>
</evidence>
<keyword evidence="3" id="KW-0808">Transferase</keyword>
<dbReference type="SUPFAM" id="SSF53756">
    <property type="entry name" value="UDP-Glycosyltransferase/glycogen phosphorylase"/>
    <property type="match status" value="1"/>
</dbReference>
<gene>
    <name evidence="2" type="ORF">CH54_3608</name>
    <name evidence="3" type="ORF">DXZ79_15165</name>
</gene>
<dbReference type="CDD" id="cd03801">
    <property type="entry name" value="GT4_PimA-like"/>
    <property type="match status" value="1"/>
</dbReference>
<reference evidence="2 4" key="1">
    <citation type="journal article" date="2015" name="Genome Announc.">
        <title>Thirty-Two Complete Genome Assemblies of Nine Yersinia Species, Including Y. pestis, Y. pseudotuberculosis, and Y. enterocolitica.</title>
        <authorList>
            <person name="Johnson S.L."/>
            <person name="Daligault H.E."/>
            <person name="Davenport K.W."/>
            <person name="Jaissle J."/>
            <person name="Frey K.G."/>
            <person name="Ladner J.T."/>
            <person name="Broomall S.M."/>
            <person name="Bishop-Lilly K.A."/>
            <person name="Bruce D.C."/>
            <person name="Coyne S.R."/>
            <person name="Gibbons H.S."/>
            <person name="Lo C.C."/>
            <person name="Munk A.C."/>
            <person name="Rosenzweig C.N."/>
            <person name="Koroleva G.I."/>
            <person name="Palacios G.F."/>
            <person name="Redden C.L."/>
            <person name="Xu Y."/>
            <person name="Minogue T.D."/>
            <person name="Chain P.S."/>
        </authorList>
    </citation>
    <scope>NUCLEOTIDE SEQUENCE [LARGE SCALE GENOMIC DNA]</scope>
    <source>
        <strain evidence="2 4">Y231</strain>
    </source>
</reference>
<evidence type="ECO:0000313" key="4">
    <source>
        <dbReference type="Proteomes" id="UP000031883"/>
    </source>
</evidence>
<dbReference type="EMBL" id="CP009997">
    <property type="protein sequence ID" value="AJJ37834.1"/>
    <property type="molecule type" value="Genomic_DNA"/>
</dbReference>
<dbReference type="AlphaFoldDB" id="A0A386HH06"/>
<evidence type="ECO:0000313" key="2">
    <source>
        <dbReference type="EMBL" id="AJJ37834.1"/>
    </source>
</evidence>
<dbReference type="Gene3D" id="3.40.50.2000">
    <property type="entry name" value="Glycogen Phosphorylase B"/>
    <property type="match status" value="2"/>
</dbReference>
<protein>
    <submittedName>
        <fullName evidence="2">Glycosyl transferases group 1 family protein</fullName>
    </submittedName>
    <submittedName>
        <fullName evidence="3">Glycosyltransferase</fullName>
    </submittedName>
</protein>
<keyword evidence="4" id="KW-1185">Reference proteome</keyword>
<dbReference type="GO" id="GO:0016757">
    <property type="term" value="F:glycosyltransferase activity"/>
    <property type="evidence" value="ECO:0007669"/>
    <property type="project" value="InterPro"/>
</dbReference>
<reference evidence="3 5" key="2">
    <citation type="submission" date="2018-09" db="EMBL/GenBank/DDBJ databases">
        <title>Yersinia kristensenii subsp. rochesterensis subsp. nov., Isolated from Human Feces.</title>
        <authorList>
            <person name="Cunningham S.A."/>
            <person name="Jeraldo P."/>
            <person name="Patel R."/>
        </authorList>
    </citation>
    <scope>NUCLEOTIDE SEQUENCE [LARGE SCALE GENOMIC DNA]</scope>
    <source>
        <strain evidence="3 5">ATCC BAA-2637</strain>
    </source>
</reference>
<organism evidence="3 5">
    <name type="scientific">Yersinia rochesterensis</name>
    <dbReference type="NCBI Taxonomy" id="1604335"/>
    <lineage>
        <taxon>Bacteria</taxon>
        <taxon>Pseudomonadati</taxon>
        <taxon>Pseudomonadota</taxon>
        <taxon>Gammaproteobacteria</taxon>
        <taxon>Enterobacterales</taxon>
        <taxon>Yersiniaceae</taxon>
        <taxon>Yersinia</taxon>
    </lineage>
</organism>
<dbReference type="Pfam" id="PF00534">
    <property type="entry name" value="Glycos_transf_1"/>
    <property type="match status" value="1"/>
</dbReference>
<dbReference type="PANTHER" id="PTHR45947">
    <property type="entry name" value="SULFOQUINOVOSYL TRANSFERASE SQD2"/>
    <property type="match status" value="1"/>
</dbReference>
<dbReference type="Proteomes" id="UP000031883">
    <property type="component" value="Chromosome"/>
</dbReference>
<dbReference type="InterPro" id="IPR050194">
    <property type="entry name" value="Glycosyltransferase_grp1"/>
</dbReference>
<sequence length="348" mass="40690">MNTYDFIFITNVPAFYKVNLFNRLAKHCRIKVIFIAKKSKMRNDDFYNYNHEFNSEYINTGDFENRDKLKTLIKIYKTIRNDEFTKLVYPGWEIKELLFLSFLVRRDKNSVVIESSINETKTDGYAWLLKKFFLKRMSSAYPSGVLQKKILEKIEFKGKITFTHGVGIPNYIRSPFKYSYKKKDDSTLTYLYVGRLSEEKNLSFLVDIFNERPEKLIIAGDGPEANNLKRKSKSNISFLGYINNTDLNQIYKSADVFVLPSKSEPWGLVIEEALTFGLPIIVSNKVGCKDDLVTSENGLVFDIDNNNSFENCLDEMNKNYKKYFEHVNASDMYLIYEKQVESYLISLK</sequence>
<name>A0A386HH06_9GAMM</name>
<evidence type="ECO:0000259" key="1">
    <source>
        <dbReference type="Pfam" id="PF00534"/>
    </source>
</evidence>
<accession>A0A386HH06</accession>
<dbReference type="RefSeq" id="WP_038631396.1">
    <property type="nucleotide sequence ID" value="NZ_CP008955.1"/>
</dbReference>
<dbReference type="EMBL" id="CP032482">
    <property type="protein sequence ID" value="AYD44916.1"/>
    <property type="molecule type" value="Genomic_DNA"/>
</dbReference>
<dbReference type="GeneID" id="82552084"/>
<feature type="domain" description="Glycosyl transferase family 1" evidence="1">
    <location>
        <begin position="183"/>
        <end position="322"/>
    </location>
</feature>
<proteinExistence type="predicted"/>